<organism evidence="4 5">
    <name type="scientific">Chitinophaga agri</name>
    <dbReference type="NCBI Taxonomy" id="2703787"/>
    <lineage>
        <taxon>Bacteria</taxon>
        <taxon>Pseudomonadati</taxon>
        <taxon>Bacteroidota</taxon>
        <taxon>Chitinophagia</taxon>
        <taxon>Chitinophagales</taxon>
        <taxon>Chitinophagaceae</taxon>
        <taxon>Chitinophaga</taxon>
    </lineage>
</organism>
<dbReference type="Gene3D" id="3.30.460.10">
    <property type="entry name" value="Beta Polymerase, domain 2"/>
    <property type="match status" value="1"/>
</dbReference>
<dbReference type="SUPFAM" id="SSF81301">
    <property type="entry name" value="Nucleotidyltransferase"/>
    <property type="match status" value="1"/>
</dbReference>
<dbReference type="InterPro" id="IPR043519">
    <property type="entry name" value="NT_sf"/>
</dbReference>
<dbReference type="AlphaFoldDB" id="A0A6B9Z9X1"/>
<dbReference type="SMART" id="SM00483">
    <property type="entry name" value="POLXc"/>
    <property type="match status" value="1"/>
</dbReference>
<dbReference type="PRINTS" id="PR00869">
    <property type="entry name" value="DNAPOLX"/>
</dbReference>
<dbReference type="InterPro" id="IPR016195">
    <property type="entry name" value="Pol/histidinol_Pase-like"/>
</dbReference>
<gene>
    <name evidence="4" type="ORF">GWR21_00650</name>
</gene>
<sequence length="592" mass="66696">MTTVIPNTQLPRTRVAFCEIYHKMAACYRYMGRSAMARSYEEMAVKAARITNDGNGMISLSGIRQLPDPGDKPDMLTRDLIEFETSGTLKRYVRLLQRVPAALLGLLDVKSISASLVRKLHEELDISTVDQLKAVILSGELKRVRGFSQAKIGLLKRSLKLYKTSGSRLLLWDAILQGNELLRVVRLIPEVEEASLTGSLRRGGETVGDIDMVVSVALTDRPAFLKHVLEIPQIREVVVACWNMVSVVLYNNTQVDIRVADEYSYGAALMYYTGSLRHLAMLNERAEKKGMHLSAMGLFNDSGAWVAGDTEDSIFKKLALSYIPPELREGGREVFRAGRELLPDLVTFSHINGDMRVQTNFGHGEESLETIAHYVINAFPHYEYVVVSDELSADAYPGQFEYIDRVNETIGFSYIKKGIVVQMNNHGALDISDDLLRQADWVTAIITDRHPAHYRKQFIMACDHPLINCIANPAGRVIGVYEDSVQNWDQLFRNAVRTGTALELNAQPQHLDLSDRLLKGATEKGVKIVINSCAQICSHYDYMQMGVIMARRGWCSKAHILNTGHWDDVQRFKKQHSMMHKSYSHEKDITDF</sequence>
<dbReference type="GO" id="GO:0042578">
    <property type="term" value="F:phosphoric ester hydrolase activity"/>
    <property type="evidence" value="ECO:0007669"/>
    <property type="project" value="TreeGrafter"/>
</dbReference>
<keyword evidence="1" id="KW-0808">Transferase</keyword>
<dbReference type="GO" id="GO:0003887">
    <property type="term" value="F:DNA-directed DNA polymerase activity"/>
    <property type="evidence" value="ECO:0007669"/>
    <property type="project" value="InterPro"/>
</dbReference>
<evidence type="ECO:0000259" key="3">
    <source>
        <dbReference type="SMART" id="SM00483"/>
    </source>
</evidence>
<dbReference type="InterPro" id="IPR022312">
    <property type="entry name" value="DNA_pol_X"/>
</dbReference>
<evidence type="ECO:0000313" key="5">
    <source>
        <dbReference type="Proteomes" id="UP000476411"/>
    </source>
</evidence>
<keyword evidence="5" id="KW-1185">Reference proteome</keyword>
<dbReference type="InterPro" id="IPR002054">
    <property type="entry name" value="DNA-dir_DNA_pol_X"/>
</dbReference>
<dbReference type="InterPro" id="IPR050243">
    <property type="entry name" value="PHP_phosphatase"/>
</dbReference>
<dbReference type="Proteomes" id="UP000476411">
    <property type="component" value="Chromosome"/>
</dbReference>
<reference evidence="4 5" key="1">
    <citation type="submission" date="2020-01" db="EMBL/GenBank/DDBJ databases">
        <title>Complete genome sequence of Chitinophaga sp. H33E-04 isolated from quinoa roots.</title>
        <authorList>
            <person name="Weon H.-Y."/>
            <person name="Lee S.A."/>
        </authorList>
    </citation>
    <scope>NUCLEOTIDE SEQUENCE [LARGE SCALE GENOMIC DNA]</scope>
    <source>
        <strain evidence="4 5">H33E-04</strain>
    </source>
</reference>
<dbReference type="Gene3D" id="3.20.20.140">
    <property type="entry name" value="Metal-dependent hydrolases"/>
    <property type="match status" value="1"/>
</dbReference>
<dbReference type="InterPro" id="IPR029398">
    <property type="entry name" value="PolB_thumb"/>
</dbReference>
<proteinExistence type="predicted"/>
<dbReference type="GO" id="GO:0008270">
    <property type="term" value="F:zinc ion binding"/>
    <property type="evidence" value="ECO:0007669"/>
    <property type="project" value="TreeGrafter"/>
</dbReference>
<dbReference type="GO" id="GO:0006281">
    <property type="term" value="P:DNA repair"/>
    <property type="evidence" value="ECO:0007669"/>
    <property type="project" value="InterPro"/>
</dbReference>
<dbReference type="EMBL" id="CP048113">
    <property type="protein sequence ID" value="QHS58154.1"/>
    <property type="molecule type" value="Genomic_DNA"/>
</dbReference>
<dbReference type="KEGG" id="chih:GWR21_00650"/>
<dbReference type="PANTHER" id="PTHR36928:SF1">
    <property type="entry name" value="PHOSPHATASE YCDX-RELATED"/>
    <property type="match status" value="1"/>
</dbReference>
<dbReference type="InterPro" id="IPR022311">
    <property type="entry name" value="PolX-like"/>
</dbReference>
<evidence type="ECO:0000256" key="1">
    <source>
        <dbReference type="ARBA" id="ARBA00022679"/>
    </source>
</evidence>
<name>A0A6B9Z9X1_9BACT</name>
<accession>A0A6B9Z9X1</accession>
<dbReference type="PANTHER" id="PTHR36928">
    <property type="entry name" value="PHOSPHATASE YCDX-RELATED"/>
    <property type="match status" value="1"/>
</dbReference>
<dbReference type="GO" id="GO:0005829">
    <property type="term" value="C:cytosol"/>
    <property type="evidence" value="ECO:0007669"/>
    <property type="project" value="TreeGrafter"/>
</dbReference>
<evidence type="ECO:0000313" key="4">
    <source>
        <dbReference type="EMBL" id="QHS58154.1"/>
    </source>
</evidence>
<keyword evidence="2" id="KW-0548">Nucleotidyltransferase</keyword>
<protein>
    <recommendedName>
        <fullName evidence="3">DNA-directed DNA polymerase X domain-containing protein</fullName>
    </recommendedName>
</protein>
<feature type="domain" description="DNA-directed DNA polymerase X" evidence="3">
    <location>
        <begin position="12"/>
        <end position="329"/>
    </location>
</feature>
<dbReference type="Gene3D" id="1.10.150.20">
    <property type="entry name" value="5' to 3' exonuclease, C-terminal subdomain"/>
    <property type="match status" value="1"/>
</dbReference>
<dbReference type="Gene3D" id="3.30.210.10">
    <property type="entry name" value="DNA polymerase, thumb domain"/>
    <property type="match status" value="1"/>
</dbReference>
<dbReference type="GO" id="GO:0003677">
    <property type="term" value="F:DNA binding"/>
    <property type="evidence" value="ECO:0007669"/>
    <property type="project" value="InterPro"/>
</dbReference>
<dbReference type="SUPFAM" id="SSF89550">
    <property type="entry name" value="PHP domain-like"/>
    <property type="match status" value="1"/>
</dbReference>
<dbReference type="PIRSF" id="PIRSF005047">
    <property type="entry name" value="UCP005047_YshC"/>
    <property type="match status" value="1"/>
</dbReference>
<dbReference type="RefSeq" id="WP_162329859.1">
    <property type="nucleotide sequence ID" value="NZ_CP048113.1"/>
</dbReference>
<dbReference type="InterPro" id="IPR037160">
    <property type="entry name" value="DNA_Pol_thumb_sf"/>
</dbReference>
<evidence type="ECO:0000256" key="2">
    <source>
        <dbReference type="ARBA" id="ARBA00022695"/>
    </source>
</evidence>
<dbReference type="Pfam" id="PF14791">
    <property type="entry name" value="DNA_pol_B_thumb"/>
    <property type="match status" value="1"/>
</dbReference>